<evidence type="ECO:0000256" key="1">
    <source>
        <dbReference type="ARBA" id="ARBA00007074"/>
    </source>
</evidence>
<dbReference type="PROSITE" id="PS51935">
    <property type="entry name" value="NLPC_P60"/>
    <property type="match status" value="1"/>
</dbReference>
<reference evidence="6 7" key="1">
    <citation type="submission" date="2021-01" db="EMBL/GenBank/DDBJ databases">
        <title>Brevundimonas vitis sp. nov., an bacterium isolated from grape (Vitis vinifera).</title>
        <authorList>
            <person name="Jiang L."/>
            <person name="Lee J."/>
        </authorList>
    </citation>
    <scope>NUCLEOTIDE SEQUENCE [LARGE SCALE GENOMIC DNA]</scope>
    <source>
        <strain evidence="6 7">GRTSA-9</strain>
    </source>
</reference>
<dbReference type="InterPro" id="IPR041382">
    <property type="entry name" value="SH3_16"/>
</dbReference>
<evidence type="ECO:0000256" key="3">
    <source>
        <dbReference type="ARBA" id="ARBA00022801"/>
    </source>
</evidence>
<organism evidence="6 7">
    <name type="scientific">Brevundimonas vitisensis</name>
    <dbReference type="NCBI Taxonomy" id="2800818"/>
    <lineage>
        <taxon>Bacteria</taxon>
        <taxon>Pseudomonadati</taxon>
        <taxon>Pseudomonadota</taxon>
        <taxon>Alphaproteobacteria</taxon>
        <taxon>Caulobacterales</taxon>
        <taxon>Caulobacteraceae</taxon>
        <taxon>Brevundimonas</taxon>
    </lineage>
</organism>
<evidence type="ECO:0000256" key="4">
    <source>
        <dbReference type="ARBA" id="ARBA00022807"/>
    </source>
</evidence>
<dbReference type="Proteomes" id="UP000595448">
    <property type="component" value="Chromosome"/>
</dbReference>
<dbReference type="SUPFAM" id="SSF54001">
    <property type="entry name" value="Cysteine proteinases"/>
    <property type="match status" value="1"/>
</dbReference>
<dbReference type="PANTHER" id="PTHR47359:SF3">
    <property type="entry name" value="NLP_P60 DOMAIN-CONTAINING PROTEIN-RELATED"/>
    <property type="match status" value="1"/>
</dbReference>
<dbReference type="InterPro" id="IPR051794">
    <property type="entry name" value="PG_Endopeptidase_C40"/>
</dbReference>
<sequence length="276" mass="29810">MSDAFDARTTLARPDLAERALEGLVRASAYGDVTPMQCTAAVAPLRPHPGGRQEDQLIFGEVFDVLEEADGLAWGRSRRDGYVGHVDIEALSAPVVMPTHRVGAIRTYAYSEPDFRSGPVMLLSLNALVTAGERQGRFVRVDRAGWITLDHLAAFDTFDDDPAAVAERFVGAPYQWGGRESLGLDCSGLVQQALYACGRGCPRDADQQADLGREVEATDLKRGDLAFWTGHVGVMVDAAHLLHANAHHMAVAIEPLADADARQRAAGAPPPTFRRL</sequence>
<gene>
    <name evidence="6" type="ORF">JIP62_07275</name>
</gene>
<evidence type="ECO:0000259" key="5">
    <source>
        <dbReference type="PROSITE" id="PS51935"/>
    </source>
</evidence>
<keyword evidence="4" id="KW-0788">Thiol protease</keyword>
<proteinExistence type="inferred from homology"/>
<dbReference type="InterPro" id="IPR038765">
    <property type="entry name" value="Papain-like_cys_pep_sf"/>
</dbReference>
<evidence type="ECO:0000256" key="2">
    <source>
        <dbReference type="ARBA" id="ARBA00022670"/>
    </source>
</evidence>
<name>A0ABX7BR20_9CAUL</name>
<accession>A0ABX7BR20</accession>
<dbReference type="EMBL" id="CP067977">
    <property type="protein sequence ID" value="QQQ20047.1"/>
    <property type="molecule type" value="Genomic_DNA"/>
</dbReference>
<protein>
    <submittedName>
        <fullName evidence="6">C40 family peptidase</fullName>
    </submittedName>
</protein>
<dbReference type="Pfam" id="PF18348">
    <property type="entry name" value="SH3_16"/>
    <property type="match status" value="1"/>
</dbReference>
<evidence type="ECO:0000313" key="6">
    <source>
        <dbReference type="EMBL" id="QQQ20047.1"/>
    </source>
</evidence>
<dbReference type="InterPro" id="IPR000064">
    <property type="entry name" value="NLP_P60_dom"/>
</dbReference>
<dbReference type="Gene3D" id="3.90.1720.10">
    <property type="entry name" value="endopeptidase domain like (from Nostoc punctiforme)"/>
    <property type="match status" value="1"/>
</dbReference>
<keyword evidence="3" id="KW-0378">Hydrolase</keyword>
<keyword evidence="7" id="KW-1185">Reference proteome</keyword>
<keyword evidence="2" id="KW-0645">Protease</keyword>
<evidence type="ECO:0000313" key="7">
    <source>
        <dbReference type="Proteomes" id="UP000595448"/>
    </source>
</evidence>
<comment type="similarity">
    <text evidence="1">Belongs to the peptidase C40 family.</text>
</comment>
<dbReference type="PANTHER" id="PTHR47359">
    <property type="entry name" value="PEPTIDOGLYCAN DL-ENDOPEPTIDASE CWLO"/>
    <property type="match status" value="1"/>
</dbReference>
<feature type="domain" description="NlpC/P60" evidence="5">
    <location>
        <begin position="156"/>
        <end position="276"/>
    </location>
</feature>
<dbReference type="Pfam" id="PF00877">
    <property type="entry name" value="NLPC_P60"/>
    <property type="match status" value="1"/>
</dbReference>